<dbReference type="AlphaFoldDB" id="A0A4C1V8Z9"/>
<accession>A0A4C1V8Z9</accession>
<reference evidence="1 2" key="1">
    <citation type="journal article" date="2019" name="Commun. Biol.">
        <title>The bagworm genome reveals a unique fibroin gene that provides high tensile strength.</title>
        <authorList>
            <person name="Kono N."/>
            <person name="Nakamura H."/>
            <person name="Ohtoshi R."/>
            <person name="Tomita M."/>
            <person name="Numata K."/>
            <person name="Arakawa K."/>
        </authorList>
    </citation>
    <scope>NUCLEOTIDE SEQUENCE [LARGE SCALE GENOMIC DNA]</scope>
</reference>
<dbReference type="EMBL" id="BGZK01000295">
    <property type="protein sequence ID" value="GBP34862.1"/>
    <property type="molecule type" value="Genomic_DNA"/>
</dbReference>
<gene>
    <name evidence="1" type="ORF">EVAR_95967_1</name>
</gene>
<dbReference type="Proteomes" id="UP000299102">
    <property type="component" value="Unassembled WGS sequence"/>
</dbReference>
<proteinExistence type="predicted"/>
<keyword evidence="2" id="KW-1185">Reference proteome</keyword>
<comment type="caution">
    <text evidence="1">The sequence shown here is derived from an EMBL/GenBank/DDBJ whole genome shotgun (WGS) entry which is preliminary data.</text>
</comment>
<sequence>MTLRNGTAVSPRPVCRQHGRTNYLIGPTYHDYNKRYKISIRDRGKRRELKREHGSSTTFRRHRGESVNCVCDGSPKIFGSRVMQSCVAAVNSAGRGGGVGPLLRAPSVSHSGNRHGVRATRGEFGAIHLRALMDHDWMRSIYTYILSSCRLHNYCTGDESPITETGLARGYKALTVPTAKSCAHSSVMRISLQKRLPPQTGEFSLHSDYSKLPITEVGREVFTAGLFS</sequence>
<evidence type="ECO:0000313" key="2">
    <source>
        <dbReference type="Proteomes" id="UP000299102"/>
    </source>
</evidence>
<protein>
    <submittedName>
        <fullName evidence="1">Uncharacterized protein</fullName>
    </submittedName>
</protein>
<organism evidence="1 2">
    <name type="scientific">Eumeta variegata</name>
    <name type="common">Bagworm moth</name>
    <name type="synonym">Eumeta japonica</name>
    <dbReference type="NCBI Taxonomy" id="151549"/>
    <lineage>
        <taxon>Eukaryota</taxon>
        <taxon>Metazoa</taxon>
        <taxon>Ecdysozoa</taxon>
        <taxon>Arthropoda</taxon>
        <taxon>Hexapoda</taxon>
        <taxon>Insecta</taxon>
        <taxon>Pterygota</taxon>
        <taxon>Neoptera</taxon>
        <taxon>Endopterygota</taxon>
        <taxon>Lepidoptera</taxon>
        <taxon>Glossata</taxon>
        <taxon>Ditrysia</taxon>
        <taxon>Tineoidea</taxon>
        <taxon>Psychidae</taxon>
        <taxon>Oiketicinae</taxon>
        <taxon>Eumeta</taxon>
    </lineage>
</organism>
<name>A0A4C1V8Z9_EUMVA</name>
<evidence type="ECO:0000313" key="1">
    <source>
        <dbReference type="EMBL" id="GBP34862.1"/>
    </source>
</evidence>